<reference evidence="1 2" key="1">
    <citation type="journal article" date="2019" name="Syst. Appl. Microbiol.">
        <title>Microvirga tunisiensis sp. nov., a root nodule symbiotic bacterium isolated from Lupinus micranthus and L. luteus grown in Northern Tunisia.</title>
        <authorList>
            <person name="Msaddak A."/>
            <person name="Rejili M."/>
            <person name="Duran D."/>
            <person name="Mars M."/>
            <person name="Palacios J.M."/>
            <person name="Ruiz-Argueso T."/>
            <person name="Rey L."/>
            <person name="Imperial J."/>
        </authorList>
    </citation>
    <scope>NUCLEOTIDE SEQUENCE [LARGE SCALE GENOMIC DNA]</scope>
    <source>
        <strain evidence="1 2">Lmie10</strain>
    </source>
</reference>
<evidence type="ECO:0000313" key="2">
    <source>
        <dbReference type="Proteomes" id="UP000403266"/>
    </source>
</evidence>
<keyword evidence="2" id="KW-1185">Reference proteome</keyword>
<organism evidence="1 2">
    <name type="scientific">Microvirga tunisiensis</name>
    <dbReference type="NCBI Taxonomy" id="2108360"/>
    <lineage>
        <taxon>Bacteria</taxon>
        <taxon>Pseudomonadati</taxon>
        <taxon>Pseudomonadota</taxon>
        <taxon>Alphaproteobacteria</taxon>
        <taxon>Hyphomicrobiales</taxon>
        <taxon>Methylobacteriaceae</taxon>
        <taxon>Microvirga</taxon>
    </lineage>
</organism>
<dbReference type="AlphaFoldDB" id="A0A5N7MNC1"/>
<evidence type="ECO:0000313" key="1">
    <source>
        <dbReference type="EMBL" id="MPR28515.1"/>
    </source>
</evidence>
<accession>A0A5N7MNC1</accession>
<gene>
    <name evidence="1" type="ORF">FS320_26050</name>
</gene>
<sequence>MISIPLLVSARPSARDCTYNLFRNKQRPDLLCAVPEHHPVPSFLVPDDWTFECPLTAADMAPAGFEDRAATVGVRFNGFYLFQVTASQVRMAA</sequence>
<name>A0A5N7MNC1_9HYPH</name>
<dbReference type="EMBL" id="VOSK01000151">
    <property type="protein sequence ID" value="MPR28515.1"/>
    <property type="molecule type" value="Genomic_DNA"/>
</dbReference>
<protein>
    <submittedName>
        <fullName evidence="1">Uncharacterized protein</fullName>
    </submittedName>
</protein>
<dbReference type="Proteomes" id="UP000403266">
    <property type="component" value="Unassembled WGS sequence"/>
</dbReference>
<dbReference type="RefSeq" id="WP_152714839.1">
    <property type="nucleotide sequence ID" value="NZ_VOSJ01000151.1"/>
</dbReference>
<comment type="caution">
    <text evidence="1">The sequence shown here is derived from an EMBL/GenBank/DDBJ whole genome shotgun (WGS) entry which is preliminary data.</text>
</comment>
<dbReference type="OrthoDB" id="7916358at2"/>
<proteinExistence type="predicted"/>